<reference evidence="2" key="2">
    <citation type="submission" date="2025-08" db="UniProtKB">
        <authorList>
            <consortium name="RefSeq"/>
        </authorList>
    </citation>
    <scope>IDENTIFICATION</scope>
    <source>
        <tissue evidence="2">Leaf</tissue>
    </source>
</reference>
<dbReference type="Proteomes" id="UP000790787">
    <property type="component" value="Chromosome 17"/>
</dbReference>
<organism evidence="1 2">
    <name type="scientific">Nicotiana tabacum</name>
    <name type="common">Common tobacco</name>
    <dbReference type="NCBI Taxonomy" id="4097"/>
    <lineage>
        <taxon>Eukaryota</taxon>
        <taxon>Viridiplantae</taxon>
        <taxon>Streptophyta</taxon>
        <taxon>Embryophyta</taxon>
        <taxon>Tracheophyta</taxon>
        <taxon>Spermatophyta</taxon>
        <taxon>Magnoliopsida</taxon>
        <taxon>eudicotyledons</taxon>
        <taxon>Gunneridae</taxon>
        <taxon>Pentapetalae</taxon>
        <taxon>asterids</taxon>
        <taxon>lamiids</taxon>
        <taxon>Solanales</taxon>
        <taxon>Solanaceae</taxon>
        <taxon>Nicotianoideae</taxon>
        <taxon>Nicotianeae</taxon>
        <taxon>Nicotiana</taxon>
    </lineage>
</organism>
<accession>A0AC58T3E6</accession>
<keyword evidence="1" id="KW-1185">Reference proteome</keyword>
<name>A0AC58T3E6_TOBAC</name>
<sequence length="750" mass="86254">MHNVLKVKNKRKESPRRVLQWRWLDSELEIADIKVKLSLLKSKLTSSDIKSETWLVYIRSAKSPEKETCWKTSGRMANEHSRLCCLIDHYLRPYTETRSASLTKEMEKQLLIALSHVYTEIKQWMKEYESDNSSEDMAGNSVGGGQIIAESHAHNHHYLTKAIGVLMVVVATENPYIHHLVGNILVVVSDFLVESESFWGEYINLLYFCMKISISNGLSSMGHTMEVKDLRGDPSPSHLLKLSLKSGNWSTAAVIMRVLLSVLKQLNRDLIDQIFNIYLEATTSFISNMPWDLLSEVYHAQGDSSPDHLPQMQEAKPKSIRIFQGYLLRLLCSLVKSGWTDTAVSTSVEHPFICEIKNLLPRLLISCLTNEQCSDNVAISQYLKHKMLILMIRLSNQIHLEPSILVSWLDLIHTYFQDVLLQPMDGQEFGLDKYLEGSPFGVMTFDMGKKCISSKHLQRLAIFFFLKCSSSLLNMKEMTDQHYACKNLKSCSSFDLNPKCCSRRKALLELHKWLKELLPGDSFADHDMYSEKYMDFVSSFLQLYMQEDDILFEMLLQMFCLPFYSEQKFIDEVAFSAVEVREFSLISHLFHPIHFFHLFLAGIHYDHQVLLDYLISKDTGASSAEYLLRCLRKVCDSWNIFVEFSWSGKGRSRKRKKFSADDYNSKGEISAVPSCVSGVSLPLESKSKKAHGCCDEDYVTQISPFECARNCLFSLKASIESLHLKNLFPYNPQVLLRRLMRFQEFCGNRP</sequence>
<protein>
    <submittedName>
        <fullName evidence="2">Uncharacterized protein LOC107765237</fullName>
    </submittedName>
</protein>
<proteinExistence type="predicted"/>
<gene>
    <name evidence="2" type="primary">LOC107765237</name>
</gene>
<evidence type="ECO:0000313" key="1">
    <source>
        <dbReference type="Proteomes" id="UP000790787"/>
    </source>
</evidence>
<reference evidence="1" key="1">
    <citation type="journal article" date="2014" name="Nat. Commun.">
        <title>The tobacco genome sequence and its comparison with those of tomato and potato.</title>
        <authorList>
            <person name="Sierro N."/>
            <person name="Battey J.N."/>
            <person name="Ouadi S."/>
            <person name="Bakaher N."/>
            <person name="Bovet L."/>
            <person name="Willig A."/>
            <person name="Goepfert S."/>
            <person name="Peitsch M.C."/>
            <person name="Ivanov N.V."/>
        </authorList>
    </citation>
    <scope>NUCLEOTIDE SEQUENCE [LARGE SCALE GENOMIC DNA]</scope>
</reference>
<dbReference type="RefSeq" id="XP_075091752.1">
    <property type="nucleotide sequence ID" value="XM_075235651.1"/>
</dbReference>
<evidence type="ECO:0000313" key="2">
    <source>
        <dbReference type="RefSeq" id="XP_075091752.1"/>
    </source>
</evidence>